<organism evidence="7 8">
    <name type="scientific">Pallidibacillus pasinlerensis</name>
    <dbReference type="NCBI Taxonomy" id="2703818"/>
    <lineage>
        <taxon>Bacteria</taxon>
        <taxon>Bacillati</taxon>
        <taxon>Bacillota</taxon>
        <taxon>Bacilli</taxon>
        <taxon>Bacillales</taxon>
        <taxon>Bacillaceae</taxon>
        <taxon>Pallidibacillus</taxon>
    </lineage>
</organism>
<feature type="compositionally biased region" description="Basic and acidic residues" evidence="4">
    <location>
        <begin position="204"/>
        <end position="216"/>
    </location>
</feature>
<sequence length="498" mass="54848">MNKKKHIFTFFLSVIFFTYWLFPAGESSATTLKDIPPQYETELNYLISKGIITGYPGGEFRPNQPVTRAQAATMVGRALELDGTNRQTPFTDVALGYFASGYITSAYEKGIILGDGKGNFRPEGQLTRLEMAYIIVRAFNLNDVSSVNYVDMPANAEQSAAINKVTTAGITNGAPGNLFKPNNSITRVEFSLMLARALNDDFKVNKEPKETDKSEQPKVPQQPEQSTPSTAVTKVVTASFLNVRSGPGTNYNVVTVLKNGTEVQVTGKTGNWYSINLNGKIAYVSANYIADKPVQKEPVQNEPPAQNKPPVQNGNERIIAVDAGHGDHDPGAVGNGLEEKDITLDVAKRLERYLTNGGYKVIMTRSDDTFVELDDRVKFAEDNGADIFISIHVNSFDKTSANGTETYYYNGGSKTTESKQLATFMQTRLVEALETRDRGVKTAGYRVIKANPRPATLVELAFISNSSDAEKLGSETYRDKAAYALYLGVQDYYKWLDK</sequence>
<dbReference type="Gene3D" id="3.40.630.40">
    <property type="entry name" value="Zn-dependent exopeptidases"/>
    <property type="match status" value="1"/>
</dbReference>
<feature type="region of interest" description="Disordered" evidence="4">
    <location>
        <begin position="204"/>
        <end position="231"/>
    </location>
</feature>
<dbReference type="InterPro" id="IPR002508">
    <property type="entry name" value="MurNAc-LAA_cat"/>
</dbReference>
<dbReference type="SUPFAM" id="SSF53187">
    <property type="entry name" value="Zn-dependent exopeptidases"/>
    <property type="match status" value="1"/>
</dbReference>
<gene>
    <name evidence="7" type="ORF">GW534_07875</name>
</gene>
<evidence type="ECO:0000256" key="4">
    <source>
        <dbReference type="SAM" id="MobiDB-lite"/>
    </source>
</evidence>
<keyword evidence="2" id="KW-0378">Hydrolase</keyword>
<reference evidence="7 8" key="1">
    <citation type="submission" date="2020-01" db="EMBL/GenBank/DDBJ databases">
        <title>A novel Bacillus sp. from Pasinler.</title>
        <authorList>
            <person name="Adiguzel A."/>
            <person name="Ay H."/>
            <person name="Baltaci M.O."/>
        </authorList>
    </citation>
    <scope>NUCLEOTIDE SEQUENCE [LARGE SCALE GENOMIC DNA]</scope>
    <source>
        <strain evidence="7 8">P1</strain>
    </source>
</reference>
<dbReference type="SMART" id="SM00287">
    <property type="entry name" value="SH3b"/>
    <property type="match status" value="1"/>
</dbReference>
<feature type="domain" description="SH3b" evidence="6">
    <location>
        <begin position="231"/>
        <end position="293"/>
    </location>
</feature>
<dbReference type="InterPro" id="IPR001119">
    <property type="entry name" value="SLH_dom"/>
</dbReference>
<evidence type="ECO:0000259" key="5">
    <source>
        <dbReference type="PROSITE" id="PS51272"/>
    </source>
</evidence>
<dbReference type="EMBL" id="JAACYS010000030">
    <property type="protein sequence ID" value="NCU17673.1"/>
    <property type="molecule type" value="Genomic_DNA"/>
</dbReference>
<dbReference type="PANTHER" id="PTHR30404:SF0">
    <property type="entry name" value="N-ACETYLMURAMOYL-L-ALANINE AMIDASE AMIC"/>
    <property type="match status" value="1"/>
</dbReference>
<evidence type="ECO:0000313" key="7">
    <source>
        <dbReference type="EMBL" id="NCU17673.1"/>
    </source>
</evidence>
<proteinExistence type="predicted"/>
<dbReference type="Proteomes" id="UP000743899">
    <property type="component" value="Unassembled WGS sequence"/>
</dbReference>
<dbReference type="SMART" id="SM00646">
    <property type="entry name" value="Ami_3"/>
    <property type="match status" value="1"/>
</dbReference>
<evidence type="ECO:0000313" key="8">
    <source>
        <dbReference type="Proteomes" id="UP000743899"/>
    </source>
</evidence>
<feature type="domain" description="SLH" evidence="5">
    <location>
        <begin position="26"/>
        <end position="89"/>
    </location>
</feature>
<feature type="domain" description="SLH" evidence="5">
    <location>
        <begin position="90"/>
        <end position="149"/>
    </location>
</feature>
<keyword evidence="1" id="KW-0732">Signal</keyword>
<dbReference type="Gene3D" id="2.30.30.40">
    <property type="entry name" value="SH3 Domains"/>
    <property type="match status" value="1"/>
</dbReference>
<keyword evidence="8" id="KW-1185">Reference proteome</keyword>
<dbReference type="PROSITE" id="PS51781">
    <property type="entry name" value="SH3B"/>
    <property type="match status" value="1"/>
</dbReference>
<dbReference type="PANTHER" id="PTHR30404">
    <property type="entry name" value="N-ACETYLMURAMOYL-L-ALANINE AMIDASE"/>
    <property type="match status" value="1"/>
</dbReference>
<dbReference type="Pfam" id="PF00395">
    <property type="entry name" value="SLH"/>
    <property type="match status" value="3"/>
</dbReference>
<dbReference type="CDD" id="cd02696">
    <property type="entry name" value="MurNAc-LAA"/>
    <property type="match status" value="1"/>
</dbReference>
<evidence type="ECO:0000256" key="2">
    <source>
        <dbReference type="ARBA" id="ARBA00022801"/>
    </source>
</evidence>
<protein>
    <submittedName>
        <fullName evidence="7">SH3 domain-containing protein</fullName>
    </submittedName>
</protein>
<dbReference type="Pfam" id="PF01520">
    <property type="entry name" value="Amidase_3"/>
    <property type="match status" value="1"/>
</dbReference>
<feature type="compositionally biased region" description="Polar residues" evidence="4">
    <location>
        <begin position="222"/>
        <end position="231"/>
    </location>
</feature>
<feature type="domain" description="SLH" evidence="5">
    <location>
        <begin position="150"/>
        <end position="208"/>
    </location>
</feature>
<evidence type="ECO:0000256" key="1">
    <source>
        <dbReference type="ARBA" id="ARBA00022729"/>
    </source>
</evidence>
<comment type="caution">
    <text evidence="7">The sequence shown here is derived from an EMBL/GenBank/DDBJ whole genome shotgun (WGS) entry which is preliminary data.</text>
</comment>
<dbReference type="InterPro" id="IPR050695">
    <property type="entry name" value="N-acetylmuramoyl_amidase_3"/>
</dbReference>
<evidence type="ECO:0000256" key="3">
    <source>
        <dbReference type="ARBA" id="ARBA00023316"/>
    </source>
</evidence>
<dbReference type="Pfam" id="PF08239">
    <property type="entry name" value="SH3_3"/>
    <property type="match status" value="1"/>
</dbReference>
<evidence type="ECO:0000259" key="6">
    <source>
        <dbReference type="PROSITE" id="PS51781"/>
    </source>
</evidence>
<name>A0ABX0A2L8_9BACI</name>
<dbReference type="InterPro" id="IPR003646">
    <property type="entry name" value="SH3-like_bac-type"/>
</dbReference>
<accession>A0ABX0A2L8</accession>
<dbReference type="PROSITE" id="PS51272">
    <property type="entry name" value="SLH"/>
    <property type="match status" value="3"/>
</dbReference>
<keyword evidence="3" id="KW-0961">Cell wall biogenesis/degradation</keyword>